<evidence type="ECO:0000313" key="3">
    <source>
        <dbReference type="Proteomes" id="UP000437131"/>
    </source>
</evidence>
<comment type="caution">
    <text evidence="2">The sequence shown here is derived from an EMBL/GenBank/DDBJ whole genome shotgun (WGS) entry which is preliminary data.</text>
</comment>
<feature type="transmembrane region" description="Helical" evidence="1">
    <location>
        <begin position="7"/>
        <end position="28"/>
    </location>
</feature>
<accession>A0A844GR10</accession>
<dbReference type="AlphaFoldDB" id="A0A844GR10"/>
<evidence type="ECO:0000256" key="1">
    <source>
        <dbReference type="SAM" id="Phobius"/>
    </source>
</evidence>
<keyword evidence="1" id="KW-1133">Transmembrane helix</keyword>
<organism evidence="2 3">
    <name type="scientific">Cyanobacterium aponinum 0216</name>
    <dbReference type="NCBI Taxonomy" id="2676140"/>
    <lineage>
        <taxon>Bacteria</taxon>
        <taxon>Bacillati</taxon>
        <taxon>Cyanobacteriota</taxon>
        <taxon>Cyanophyceae</taxon>
        <taxon>Oscillatoriophycideae</taxon>
        <taxon>Chroococcales</taxon>
        <taxon>Geminocystaceae</taxon>
        <taxon>Cyanobacterium</taxon>
    </lineage>
</organism>
<dbReference type="RefSeq" id="WP_155082434.1">
    <property type="nucleotide sequence ID" value="NZ_WMIA01000001.1"/>
</dbReference>
<sequence>MRSDRYLKIILTVIAISLVMIVIELASFTPVNAGNSLIDVNIRQVNGRSIYGGVPVEISK</sequence>
<protein>
    <submittedName>
        <fullName evidence="2">Uncharacterized protein</fullName>
    </submittedName>
</protein>
<reference evidence="2 3" key="1">
    <citation type="submission" date="2019-11" db="EMBL/GenBank/DDBJ databases">
        <title>Isolation of a new High Light Tolerant Cyanobacteria.</title>
        <authorList>
            <person name="Dobson Z."/>
            <person name="Vaughn N."/>
            <person name="Vaughn M."/>
            <person name="Fromme P."/>
            <person name="Mazor Y."/>
        </authorList>
    </citation>
    <scope>NUCLEOTIDE SEQUENCE [LARGE SCALE GENOMIC DNA]</scope>
    <source>
        <strain evidence="2 3">0216</strain>
    </source>
</reference>
<evidence type="ECO:0000313" key="2">
    <source>
        <dbReference type="EMBL" id="MTF37511.1"/>
    </source>
</evidence>
<dbReference type="EMBL" id="WMIA01000001">
    <property type="protein sequence ID" value="MTF37511.1"/>
    <property type="molecule type" value="Genomic_DNA"/>
</dbReference>
<keyword evidence="1" id="KW-0472">Membrane</keyword>
<gene>
    <name evidence="2" type="ORF">GGC33_00980</name>
</gene>
<dbReference type="Proteomes" id="UP000437131">
    <property type="component" value="Unassembled WGS sequence"/>
</dbReference>
<name>A0A844GR10_9CHRO</name>
<keyword evidence="1" id="KW-0812">Transmembrane</keyword>
<proteinExistence type="predicted"/>